<dbReference type="AlphaFoldDB" id="A0A9P0P581"/>
<gene>
    <name evidence="1" type="ORF">ACAOBT_LOCUS9459</name>
</gene>
<reference evidence="1" key="1">
    <citation type="submission" date="2022-03" db="EMBL/GenBank/DDBJ databases">
        <authorList>
            <person name="Sayadi A."/>
        </authorList>
    </citation>
    <scope>NUCLEOTIDE SEQUENCE</scope>
</reference>
<accession>A0A9P0P581</accession>
<dbReference type="Proteomes" id="UP001152888">
    <property type="component" value="Unassembled WGS sequence"/>
</dbReference>
<comment type="caution">
    <text evidence="1">The sequence shown here is derived from an EMBL/GenBank/DDBJ whole genome shotgun (WGS) entry which is preliminary data.</text>
</comment>
<keyword evidence="2" id="KW-1185">Reference proteome</keyword>
<evidence type="ECO:0000313" key="1">
    <source>
        <dbReference type="EMBL" id="CAH1971522.1"/>
    </source>
</evidence>
<protein>
    <submittedName>
        <fullName evidence="1">Uncharacterized protein</fullName>
    </submittedName>
</protein>
<sequence>MKNNYLQKLIAAIRVSVTNSCNVSKEGERKHRQKYENSSIGATCTLCIYIIGKTGSIDRVVFATALSETYRYAELTVEFPVKLGGVFEICDNHVLMLDAGFSIPYLKFVTARLIFT</sequence>
<dbReference type="EMBL" id="CAKOFQ010006786">
    <property type="protein sequence ID" value="CAH1971522.1"/>
    <property type="molecule type" value="Genomic_DNA"/>
</dbReference>
<organism evidence="1 2">
    <name type="scientific">Acanthoscelides obtectus</name>
    <name type="common">Bean weevil</name>
    <name type="synonym">Bruchus obtectus</name>
    <dbReference type="NCBI Taxonomy" id="200917"/>
    <lineage>
        <taxon>Eukaryota</taxon>
        <taxon>Metazoa</taxon>
        <taxon>Ecdysozoa</taxon>
        <taxon>Arthropoda</taxon>
        <taxon>Hexapoda</taxon>
        <taxon>Insecta</taxon>
        <taxon>Pterygota</taxon>
        <taxon>Neoptera</taxon>
        <taxon>Endopterygota</taxon>
        <taxon>Coleoptera</taxon>
        <taxon>Polyphaga</taxon>
        <taxon>Cucujiformia</taxon>
        <taxon>Chrysomeloidea</taxon>
        <taxon>Chrysomelidae</taxon>
        <taxon>Bruchinae</taxon>
        <taxon>Bruchini</taxon>
        <taxon>Acanthoscelides</taxon>
    </lineage>
</organism>
<evidence type="ECO:0000313" key="2">
    <source>
        <dbReference type="Proteomes" id="UP001152888"/>
    </source>
</evidence>
<name>A0A9P0P581_ACAOB</name>
<proteinExistence type="predicted"/>